<evidence type="ECO:0000313" key="5">
    <source>
        <dbReference type="WBParaSite" id="EVEC_0000248801-mRNA-1"/>
    </source>
</evidence>
<name>A0A0N4UY47_ENTVE</name>
<protein>
    <submittedName>
        <fullName evidence="3 5">Uncharacterized protein</fullName>
    </submittedName>
</protein>
<evidence type="ECO:0000256" key="2">
    <source>
        <dbReference type="SAM" id="SignalP"/>
    </source>
</evidence>
<dbReference type="Proteomes" id="UP000274131">
    <property type="component" value="Unassembled WGS sequence"/>
</dbReference>
<keyword evidence="2" id="KW-0732">Signal</keyword>
<dbReference type="EMBL" id="UXUI01007336">
    <property type="protein sequence ID" value="VDD87053.1"/>
    <property type="molecule type" value="Genomic_DNA"/>
</dbReference>
<accession>A0A0N4UY47</accession>
<dbReference type="AlphaFoldDB" id="A0A0N4UY47"/>
<feature type="compositionally biased region" description="Basic and acidic residues" evidence="1">
    <location>
        <begin position="207"/>
        <end position="216"/>
    </location>
</feature>
<gene>
    <name evidence="3" type="ORF">EVEC_LOCUS2196</name>
</gene>
<evidence type="ECO:0000313" key="3">
    <source>
        <dbReference type="EMBL" id="VDD87053.1"/>
    </source>
</evidence>
<feature type="signal peptide" evidence="2">
    <location>
        <begin position="1"/>
        <end position="24"/>
    </location>
</feature>
<proteinExistence type="predicted"/>
<organism evidence="5">
    <name type="scientific">Enterobius vermicularis</name>
    <name type="common">Human pinworm</name>
    <dbReference type="NCBI Taxonomy" id="51028"/>
    <lineage>
        <taxon>Eukaryota</taxon>
        <taxon>Metazoa</taxon>
        <taxon>Ecdysozoa</taxon>
        <taxon>Nematoda</taxon>
        <taxon>Chromadorea</taxon>
        <taxon>Rhabditida</taxon>
        <taxon>Spirurina</taxon>
        <taxon>Oxyuridomorpha</taxon>
        <taxon>Oxyuroidea</taxon>
        <taxon>Oxyuridae</taxon>
        <taxon>Enterobius</taxon>
    </lineage>
</organism>
<keyword evidence="4" id="KW-1185">Reference proteome</keyword>
<feature type="chain" id="PRO_5043122564" evidence="2">
    <location>
        <begin position="25"/>
        <end position="216"/>
    </location>
</feature>
<sequence length="216" mass="24139">MKFALAFLILITIIIFVEISNCDALPKSDALQARRKREGVLSTRWISRKGGIDIPITLQSLITCLTPGLNDLVCLGPRVGLFEPREVILTREKGTSFGYNDGVDLRGAVTEFDETGAAVDVGQRINIGDGLVKIRLTDFGLNLPSFSKPSSSYVYPYQYSSSIVPRLPHSEVDQSEKNFLKYNDGSFEAPTPRQRRYDSQTSQNQENMRDFKVTLP</sequence>
<feature type="region of interest" description="Disordered" evidence="1">
    <location>
        <begin position="182"/>
        <end position="216"/>
    </location>
</feature>
<evidence type="ECO:0000256" key="1">
    <source>
        <dbReference type="SAM" id="MobiDB-lite"/>
    </source>
</evidence>
<reference evidence="5" key="1">
    <citation type="submission" date="2016-04" db="UniProtKB">
        <authorList>
            <consortium name="WormBaseParasite"/>
        </authorList>
    </citation>
    <scope>IDENTIFICATION</scope>
</reference>
<evidence type="ECO:0000313" key="4">
    <source>
        <dbReference type="Proteomes" id="UP000274131"/>
    </source>
</evidence>
<reference evidence="3 4" key="2">
    <citation type="submission" date="2018-10" db="EMBL/GenBank/DDBJ databases">
        <authorList>
            <consortium name="Pathogen Informatics"/>
        </authorList>
    </citation>
    <scope>NUCLEOTIDE SEQUENCE [LARGE SCALE GENOMIC DNA]</scope>
</reference>
<dbReference type="WBParaSite" id="EVEC_0000248801-mRNA-1">
    <property type="protein sequence ID" value="EVEC_0000248801-mRNA-1"/>
    <property type="gene ID" value="EVEC_0000248801"/>
</dbReference>
<dbReference type="OrthoDB" id="5774863at2759"/>